<gene>
    <name evidence="1" type="ORF">AO703_09015</name>
</gene>
<evidence type="ECO:0000313" key="2">
    <source>
        <dbReference type="Proteomes" id="UP000069162"/>
    </source>
</evidence>
<dbReference type="EMBL" id="CP012871">
    <property type="protein sequence ID" value="ALR76430.1"/>
    <property type="molecule type" value="Genomic_DNA"/>
</dbReference>
<sequence>MMGGKMTPKIGRITDNGCYLDQTFRQNAVKFTEFILHLAIAGRPVERLMHEFIHIVFPTK</sequence>
<dbReference type="KEGG" id="kle:AO703_09015"/>
<proteinExistence type="predicted"/>
<dbReference type="AlphaFoldDB" id="A0A806X433"/>
<dbReference type="Proteomes" id="UP000069162">
    <property type="component" value="Chromosome"/>
</dbReference>
<evidence type="ECO:0000313" key="1">
    <source>
        <dbReference type="EMBL" id="ALR76430.1"/>
    </source>
</evidence>
<accession>A0A806X433</accession>
<reference evidence="2" key="1">
    <citation type="submission" date="2015-10" db="EMBL/GenBank/DDBJ databases">
        <title>Complete Genome Sequencing of Klebsiella sp. strain G5.</title>
        <authorList>
            <person name="Chan K.-G."/>
            <person name="Chen J.-W."/>
        </authorList>
    </citation>
    <scope>NUCLEOTIDE SEQUENCE [LARGE SCALE GENOMIC DNA]</scope>
    <source>
        <strain evidence="2">G5</strain>
    </source>
</reference>
<name>A0A806X433_9ENTR</name>
<organism evidence="1 2">
    <name type="scientific">[Enterobacter] lignolyticus</name>
    <dbReference type="NCBI Taxonomy" id="1334193"/>
    <lineage>
        <taxon>Bacteria</taxon>
        <taxon>Pseudomonadati</taxon>
        <taxon>Pseudomonadota</taxon>
        <taxon>Gammaproteobacteria</taxon>
        <taxon>Enterobacterales</taxon>
        <taxon>Enterobacteriaceae</taxon>
        <taxon>Pluralibacter</taxon>
    </lineage>
</organism>
<protein>
    <submittedName>
        <fullName evidence="1">Uncharacterized protein</fullName>
    </submittedName>
</protein>